<evidence type="ECO:0000259" key="1">
    <source>
        <dbReference type="PROSITE" id="PS50835"/>
    </source>
</evidence>
<dbReference type="InterPro" id="IPR011635">
    <property type="entry name" value="CARDB"/>
</dbReference>
<reference evidence="2 3" key="1">
    <citation type="journal article" date="2014" name="Int. J. Syst. Evol. Microbiol.">
        <title>Complete genome sequence of Corynebacterium casei LMG S-19264T (=DSM 44701T), isolated from a smear-ripened cheese.</title>
        <authorList>
            <consortium name="US DOE Joint Genome Institute (JGI-PGF)"/>
            <person name="Walter F."/>
            <person name="Albersmeier A."/>
            <person name="Kalinowski J."/>
            <person name="Ruckert C."/>
        </authorList>
    </citation>
    <scope>NUCLEOTIDE SEQUENCE [LARGE SCALE GENOMIC DNA]</scope>
    <source>
        <strain evidence="2 3">CGMCC 4.7215</strain>
    </source>
</reference>
<dbReference type="Pfam" id="PF22352">
    <property type="entry name" value="K319L-like_PKD"/>
    <property type="match status" value="1"/>
</dbReference>
<dbReference type="SUPFAM" id="SSF49299">
    <property type="entry name" value="PKD domain"/>
    <property type="match status" value="2"/>
</dbReference>
<comment type="caution">
    <text evidence="2">The sequence shown here is derived from an EMBL/GenBank/DDBJ whole genome shotgun (WGS) entry which is preliminary data.</text>
</comment>
<dbReference type="InterPro" id="IPR035986">
    <property type="entry name" value="PKD_dom_sf"/>
</dbReference>
<evidence type="ECO:0000313" key="2">
    <source>
        <dbReference type="EMBL" id="MFC7125908.1"/>
    </source>
</evidence>
<accession>A0ABD5X7K7</accession>
<dbReference type="CDD" id="cd00146">
    <property type="entry name" value="PKD"/>
    <property type="match status" value="1"/>
</dbReference>
<organism evidence="2 3">
    <name type="scientific">Halovenus rubra</name>
    <dbReference type="NCBI Taxonomy" id="869890"/>
    <lineage>
        <taxon>Archaea</taxon>
        <taxon>Methanobacteriati</taxon>
        <taxon>Methanobacteriota</taxon>
        <taxon>Stenosarchaea group</taxon>
        <taxon>Halobacteria</taxon>
        <taxon>Halobacteriales</taxon>
        <taxon>Haloarculaceae</taxon>
        <taxon>Halovenus</taxon>
    </lineage>
</organism>
<protein>
    <submittedName>
        <fullName evidence="2">PKD domain-containing protein</fullName>
    </submittedName>
</protein>
<sequence>MWTKAGIGILVVVVGLGTILAGGVGAVSSVAESRPLADAGLDQTTTEGSTVYLDAGGSTAPDGRITEYKWRIETPAGKTLQPKCSTCITTSFVANTTGTYEVTVSVTDNTNQTDSDTLHVEVEAYKPPELSVSGPSEVVVGETATYTAEATATEEPLSSLLWRHDGAHHDDASFSGSRSIHEETTLTFTEPGVYPVNATVADELGYQASDGMTVRVTKPKPHFTVDITNIDTPVPAGDSLTVTTNIENVGDGAATQNVSLMRDGTPVNSTVVSLASETEETVEFRWKTTSGDVGTHEFVARTANDSDSQEASVESLAGAQVCSKKIDCAFMFSELDANVYVDGEQMKTEIALEAPGDVNLENIAIAPEEHNVEFVAEDGTVYDVRDDGTIPVGPNQINNGQVKVELEHSKGKTVGPSWYGAERGQKKKAEAEINNPTFTRNRKKITTPGISEDTALKSQDHVYKKSPHSLRSLEVSVNRSSGRAY</sequence>
<dbReference type="AlphaFoldDB" id="A0ABD5X7K7"/>
<feature type="domain" description="Ig-like" evidence="1">
    <location>
        <begin position="128"/>
        <end position="213"/>
    </location>
</feature>
<evidence type="ECO:0000313" key="3">
    <source>
        <dbReference type="Proteomes" id="UP001596414"/>
    </source>
</evidence>
<dbReference type="PROSITE" id="PS50835">
    <property type="entry name" value="IG_LIKE"/>
    <property type="match status" value="1"/>
</dbReference>
<dbReference type="EMBL" id="JBHSZQ010000011">
    <property type="protein sequence ID" value="MFC7125908.1"/>
    <property type="molecule type" value="Genomic_DNA"/>
</dbReference>
<dbReference type="InterPro" id="IPR013783">
    <property type="entry name" value="Ig-like_fold"/>
</dbReference>
<dbReference type="InterPro" id="IPR022409">
    <property type="entry name" value="PKD/Chitinase_dom"/>
</dbReference>
<dbReference type="Pfam" id="PF07705">
    <property type="entry name" value="CARDB"/>
    <property type="match status" value="1"/>
</dbReference>
<name>A0ABD5X7K7_9EURY</name>
<dbReference type="RefSeq" id="WP_267638057.1">
    <property type="nucleotide sequence ID" value="NZ_JAODIY010000011.1"/>
</dbReference>
<proteinExistence type="predicted"/>
<gene>
    <name evidence="2" type="ORF">ACFQJ7_07615</name>
</gene>
<dbReference type="SMART" id="SM00089">
    <property type="entry name" value="PKD"/>
    <property type="match status" value="2"/>
</dbReference>
<dbReference type="Proteomes" id="UP001596414">
    <property type="component" value="Unassembled WGS sequence"/>
</dbReference>
<dbReference type="Gene3D" id="2.60.40.10">
    <property type="entry name" value="Immunoglobulins"/>
    <property type="match status" value="3"/>
</dbReference>
<dbReference type="InterPro" id="IPR007110">
    <property type="entry name" value="Ig-like_dom"/>
</dbReference>